<keyword evidence="1" id="KW-0472">Membrane</keyword>
<sequence>MSRACWAFGFEILMPPPEDILLPGSTSPDHSSDEQADLSNIRDSFHNLTTTNTSLSLTQIFLGGCVIAFFAFMYLRMRGRTGKQPEGGMREMPGSRYSVGGIQVLERRRWW</sequence>
<keyword evidence="1" id="KW-0812">Transmembrane</keyword>
<accession>A0A3N4LWW9</accession>
<dbReference type="InParanoid" id="A0A3N4LWW9"/>
<keyword evidence="3" id="KW-1185">Reference proteome</keyword>
<reference evidence="2 3" key="1">
    <citation type="journal article" date="2018" name="Nat. Ecol. Evol.">
        <title>Pezizomycetes genomes reveal the molecular basis of ectomycorrhizal truffle lifestyle.</title>
        <authorList>
            <person name="Murat C."/>
            <person name="Payen T."/>
            <person name="Noel B."/>
            <person name="Kuo A."/>
            <person name="Morin E."/>
            <person name="Chen J."/>
            <person name="Kohler A."/>
            <person name="Krizsan K."/>
            <person name="Balestrini R."/>
            <person name="Da Silva C."/>
            <person name="Montanini B."/>
            <person name="Hainaut M."/>
            <person name="Levati E."/>
            <person name="Barry K.W."/>
            <person name="Belfiori B."/>
            <person name="Cichocki N."/>
            <person name="Clum A."/>
            <person name="Dockter R.B."/>
            <person name="Fauchery L."/>
            <person name="Guy J."/>
            <person name="Iotti M."/>
            <person name="Le Tacon F."/>
            <person name="Lindquist E.A."/>
            <person name="Lipzen A."/>
            <person name="Malagnac F."/>
            <person name="Mello A."/>
            <person name="Molinier V."/>
            <person name="Miyauchi S."/>
            <person name="Poulain J."/>
            <person name="Riccioni C."/>
            <person name="Rubini A."/>
            <person name="Sitrit Y."/>
            <person name="Splivallo R."/>
            <person name="Traeger S."/>
            <person name="Wang M."/>
            <person name="Zifcakova L."/>
            <person name="Wipf D."/>
            <person name="Zambonelli A."/>
            <person name="Paolocci F."/>
            <person name="Nowrousian M."/>
            <person name="Ottonello S."/>
            <person name="Baldrian P."/>
            <person name="Spatafora J.W."/>
            <person name="Henrissat B."/>
            <person name="Nagy L.G."/>
            <person name="Aury J.M."/>
            <person name="Wincker P."/>
            <person name="Grigoriev I.V."/>
            <person name="Bonfante P."/>
            <person name="Martin F.M."/>
        </authorList>
    </citation>
    <scope>NUCLEOTIDE SEQUENCE [LARGE SCALE GENOMIC DNA]</scope>
    <source>
        <strain evidence="2 3">ATCC MYA-4762</strain>
    </source>
</reference>
<dbReference type="AlphaFoldDB" id="A0A3N4LWW9"/>
<protein>
    <submittedName>
        <fullName evidence="2">Uncharacterized protein</fullName>
    </submittedName>
</protein>
<evidence type="ECO:0000313" key="3">
    <source>
        <dbReference type="Proteomes" id="UP000267821"/>
    </source>
</evidence>
<evidence type="ECO:0000256" key="1">
    <source>
        <dbReference type="SAM" id="Phobius"/>
    </source>
</evidence>
<keyword evidence="1" id="KW-1133">Transmembrane helix</keyword>
<gene>
    <name evidence="2" type="ORF">L211DRAFT_538825</name>
</gene>
<evidence type="ECO:0000313" key="2">
    <source>
        <dbReference type="EMBL" id="RPB27396.1"/>
    </source>
</evidence>
<proteinExistence type="predicted"/>
<organism evidence="2 3">
    <name type="scientific">Terfezia boudieri ATCC MYA-4762</name>
    <dbReference type="NCBI Taxonomy" id="1051890"/>
    <lineage>
        <taxon>Eukaryota</taxon>
        <taxon>Fungi</taxon>
        <taxon>Dikarya</taxon>
        <taxon>Ascomycota</taxon>
        <taxon>Pezizomycotina</taxon>
        <taxon>Pezizomycetes</taxon>
        <taxon>Pezizales</taxon>
        <taxon>Pezizaceae</taxon>
        <taxon>Terfezia</taxon>
    </lineage>
</organism>
<name>A0A3N4LWW9_9PEZI</name>
<feature type="transmembrane region" description="Helical" evidence="1">
    <location>
        <begin position="55"/>
        <end position="75"/>
    </location>
</feature>
<dbReference type="EMBL" id="ML121531">
    <property type="protein sequence ID" value="RPB27396.1"/>
    <property type="molecule type" value="Genomic_DNA"/>
</dbReference>
<dbReference type="Proteomes" id="UP000267821">
    <property type="component" value="Unassembled WGS sequence"/>
</dbReference>